<name>A0A1B9IRV8_9TREE</name>
<evidence type="ECO:0000256" key="2">
    <source>
        <dbReference type="SAM" id="MobiDB-lite"/>
    </source>
</evidence>
<keyword evidence="1" id="KW-0175">Coiled coil</keyword>
<organism evidence="3 4">
    <name type="scientific">Kwoniella mangroviensis CBS 10435</name>
    <dbReference type="NCBI Taxonomy" id="1331196"/>
    <lineage>
        <taxon>Eukaryota</taxon>
        <taxon>Fungi</taxon>
        <taxon>Dikarya</taxon>
        <taxon>Basidiomycota</taxon>
        <taxon>Agaricomycotina</taxon>
        <taxon>Tremellomycetes</taxon>
        <taxon>Tremellales</taxon>
        <taxon>Cryptococcaceae</taxon>
        <taxon>Kwoniella</taxon>
    </lineage>
</organism>
<feature type="region of interest" description="Disordered" evidence="2">
    <location>
        <begin position="344"/>
        <end position="366"/>
    </location>
</feature>
<dbReference type="AlphaFoldDB" id="A0A1B9IRV8"/>
<feature type="compositionally biased region" description="Acidic residues" evidence="2">
    <location>
        <begin position="630"/>
        <end position="643"/>
    </location>
</feature>
<evidence type="ECO:0000313" key="3">
    <source>
        <dbReference type="EMBL" id="OCF58164.1"/>
    </source>
</evidence>
<reference evidence="3 4" key="1">
    <citation type="submission" date="2013-07" db="EMBL/GenBank/DDBJ databases">
        <title>The Genome Sequence of Kwoniella mangroviensis CBS10435.</title>
        <authorList>
            <consortium name="The Broad Institute Genome Sequencing Platform"/>
            <person name="Cuomo C."/>
            <person name="Litvintseva A."/>
            <person name="Chen Y."/>
            <person name="Heitman J."/>
            <person name="Sun S."/>
            <person name="Springer D."/>
            <person name="Dromer F."/>
            <person name="Young S.K."/>
            <person name="Zeng Q."/>
            <person name="Gargeya S."/>
            <person name="Fitzgerald M."/>
            <person name="Abouelleil A."/>
            <person name="Alvarado L."/>
            <person name="Berlin A.M."/>
            <person name="Chapman S.B."/>
            <person name="Dewar J."/>
            <person name="Goldberg J."/>
            <person name="Griggs A."/>
            <person name="Gujja S."/>
            <person name="Hansen M."/>
            <person name="Howarth C."/>
            <person name="Imamovic A."/>
            <person name="Larimer J."/>
            <person name="McCowan C."/>
            <person name="Murphy C."/>
            <person name="Pearson M."/>
            <person name="Priest M."/>
            <person name="Roberts A."/>
            <person name="Saif S."/>
            <person name="Shea T."/>
            <person name="Sykes S."/>
            <person name="Wortman J."/>
            <person name="Nusbaum C."/>
            <person name="Birren B."/>
        </authorList>
    </citation>
    <scope>NUCLEOTIDE SEQUENCE [LARGE SCALE GENOMIC DNA]</scope>
    <source>
        <strain evidence="3 4">CBS 10435</strain>
    </source>
</reference>
<protein>
    <submittedName>
        <fullName evidence="3">Uncharacterized protein</fullName>
    </submittedName>
</protein>
<feature type="region of interest" description="Disordered" evidence="2">
    <location>
        <begin position="628"/>
        <end position="665"/>
    </location>
</feature>
<dbReference type="Proteomes" id="UP000092583">
    <property type="component" value="Unassembled WGS sequence"/>
</dbReference>
<evidence type="ECO:0000256" key="1">
    <source>
        <dbReference type="SAM" id="Coils"/>
    </source>
</evidence>
<evidence type="ECO:0000313" key="4">
    <source>
        <dbReference type="Proteomes" id="UP000092583"/>
    </source>
</evidence>
<feature type="coiled-coil region" evidence="1">
    <location>
        <begin position="93"/>
        <end position="120"/>
    </location>
</feature>
<dbReference type="EMBL" id="KI669462">
    <property type="protein sequence ID" value="OCF58164.1"/>
    <property type="molecule type" value="Genomic_DNA"/>
</dbReference>
<proteinExistence type="predicted"/>
<accession>A0A1B9IRV8</accession>
<sequence length="665" mass="75636">MSVFKKEFYDDESIELPADLEERFSEVQKGHAALTSEALRGSQDAQNAIDDAIQNGVVSLHNRDRLTYDGNRLLRGMMNNFLGLVYVGSKDSAKLTEGQMNNVKTNLEIIENKMQSKSERWRSFFEDTENPLVELEIGTKPLLESLKGDGNSRKKPAELTACWAIKHTIDDLLSDLEVRRSMSEFLSRSNAQQLEMGQTLRRLTTRPLRSLKKLNSLERAMEMMTDWKEDYARYLRASQAIGNTLNGLYPKLSEEEIQKGRSFADEFRQGSQEFVENLEHEHLMGICGYRELPLELVNKYGDDEETDEKVRAADDQVVTILRATRLDDLRSFDKKLKIGWANDEDTAKNDDDTDDEDTTRRKTGESPVVRVLPCREGTPAVVFLAEDLGKRARKMNYTLNITDNPSRCISDMKILIQEGTAVAQSATKQCNSFICSDRSLKSVLPKNEYRSLDELQGAVSLLGTRSKKKSGLKLVHHELKDMYNQLSETVSSCRTEIIDNTERLISEAEAGARYIEESNLTEMYPNDRLVNLAEEAFSAKSKLDLNHLYRLKSMISGNVLDSEGKPLPHMSRKTRFSLQRKYDSYKKAMSKTPFKDVQSISDLEFTLEEMGDWQENDEANLTSALHELTVSEDQEEGADTAESSDDRPRKYTSWAAMLRGSTTRS</sequence>
<keyword evidence="4" id="KW-1185">Reference proteome</keyword>
<reference evidence="4" key="2">
    <citation type="submission" date="2013-12" db="EMBL/GenBank/DDBJ databases">
        <title>Evolution of pathogenesis and genome organization in the Tremellales.</title>
        <authorList>
            <person name="Cuomo C."/>
            <person name="Litvintseva A."/>
            <person name="Heitman J."/>
            <person name="Chen Y."/>
            <person name="Sun S."/>
            <person name="Springer D."/>
            <person name="Dromer F."/>
            <person name="Young S."/>
            <person name="Zeng Q."/>
            <person name="Chapman S."/>
            <person name="Gujja S."/>
            <person name="Saif S."/>
            <person name="Birren B."/>
        </authorList>
    </citation>
    <scope>NUCLEOTIDE SEQUENCE [LARGE SCALE GENOMIC DNA]</scope>
    <source>
        <strain evidence="4">CBS 10435</strain>
    </source>
</reference>
<gene>
    <name evidence="3" type="ORF">L486_04194</name>
</gene>